<accession>A0A151AIV6</accession>
<comment type="caution">
    <text evidence="3">The sequence shown here is derived from an EMBL/GenBank/DDBJ whole genome shotgun (WGS) entry which is preliminary data.</text>
</comment>
<reference evidence="3 4" key="1">
    <citation type="submission" date="2016-02" db="EMBL/GenBank/DDBJ databases">
        <title>Genome sequence of Halalkalicoccus paucihalophilus DSM 24557.</title>
        <authorList>
            <person name="Poehlein A."/>
            <person name="Daniel R."/>
        </authorList>
    </citation>
    <scope>NUCLEOTIDE SEQUENCE [LARGE SCALE GENOMIC DNA]</scope>
    <source>
        <strain evidence="3 4">DSM 24557</strain>
    </source>
</reference>
<dbReference type="Gene3D" id="1.20.1250.20">
    <property type="entry name" value="MFS general substrate transporter like domains"/>
    <property type="match status" value="1"/>
</dbReference>
<evidence type="ECO:0000313" key="3">
    <source>
        <dbReference type="EMBL" id="KYH27606.1"/>
    </source>
</evidence>
<keyword evidence="1" id="KW-0812">Transmembrane</keyword>
<evidence type="ECO:0000313" key="4">
    <source>
        <dbReference type="Proteomes" id="UP000075321"/>
    </source>
</evidence>
<gene>
    <name evidence="3" type="ORF">HAPAU_02740</name>
</gene>
<keyword evidence="1" id="KW-0472">Membrane</keyword>
<dbReference type="AlphaFoldDB" id="A0A151AIV6"/>
<dbReference type="InterPro" id="IPR011701">
    <property type="entry name" value="MFS"/>
</dbReference>
<protein>
    <submittedName>
        <fullName evidence="3">Major facilitator superfamily protein</fullName>
    </submittedName>
</protein>
<sequence length="106" mass="11046">MDRSADRALWVIVASATLTVMAGAILGPITNEIRIALDVSPSLAGLIITTHGLFIVLCSPFVGALIDRIGPRIPYIAGLFLYALAGGAGLVIESFVPLLLSRSGSR</sequence>
<dbReference type="Pfam" id="PF07690">
    <property type="entry name" value="MFS_1"/>
    <property type="match status" value="1"/>
</dbReference>
<dbReference type="SUPFAM" id="SSF103473">
    <property type="entry name" value="MFS general substrate transporter"/>
    <property type="match status" value="1"/>
</dbReference>
<dbReference type="EMBL" id="LTAZ01000001">
    <property type="protein sequence ID" value="KYH27606.1"/>
    <property type="molecule type" value="Genomic_DNA"/>
</dbReference>
<dbReference type="InterPro" id="IPR036259">
    <property type="entry name" value="MFS_trans_sf"/>
</dbReference>
<keyword evidence="1" id="KW-1133">Transmembrane helix</keyword>
<dbReference type="Proteomes" id="UP000075321">
    <property type="component" value="Unassembled WGS sequence"/>
</dbReference>
<feature type="transmembrane region" description="Helical" evidence="1">
    <location>
        <begin position="42"/>
        <end position="66"/>
    </location>
</feature>
<dbReference type="PROSITE" id="PS50850">
    <property type="entry name" value="MFS"/>
    <property type="match status" value="1"/>
</dbReference>
<keyword evidence="4" id="KW-1185">Reference proteome</keyword>
<evidence type="ECO:0000259" key="2">
    <source>
        <dbReference type="PROSITE" id="PS50850"/>
    </source>
</evidence>
<feature type="transmembrane region" description="Helical" evidence="1">
    <location>
        <begin position="7"/>
        <end position="30"/>
    </location>
</feature>
<dbReference type="PATRIC" id="fig|1008153.3.peg.277"/>
<feature type="transmembrane region" description="Helical" evidence="1">
    <location>
        <begin position="78"/>
        <end position="100"/>
    </location>
</feature>
<name>A0A151AIV6_9EURY</name>
<dbReference type="GO" id="GO:0022857">
    <property type="term" value="F:transmembrane transporter activity"/>
    <property type="evidence" value="ECO:0007669"/>
    <property type="project" value="InterPro"/>
</dbReference>
<organism evidence="3 4">
    <name type="scientific">Halalkalicoccus paucihalophilus</name>
    <dbReference type="NCBI Taxonomy" id="1008153"/>
    <lineage>
        <taxon>Archaea</taxon>
        <taxon>Methanobacteriati</taxon>
        <taxon>Methanobacteriota</taxon>
        <taxon>Stenosarchaea group</taxon>
        <taxon>Halobacteria</taxon>
        <taxon>Halobacteriales</taxon>
        <taxon>Halococcaceae</taxon>
        <taxon>Halalkalicoccus</taxon>
    </lineage>
</organism>
<feature type="domain" description="Major facilitator superfamily (MFS) profile" evidence="2">
    <location>
        <begin position="8"/>
        <end position="106"/>
    </location>
</feature>
<dbReference type="InterPro" id="IPR020846">
    <property type="entry name" value="MFS_dom"/>
</dbReference>
<proteinExistence type="predicted"/>
<evidence type="ECO:0000256" key="1">
    <source>
        <dbReference type="SAM" id="Phobius"/>
    </source>
</evidence>